<reference evidence="1" key="1">
    <citation type="submission" date="2020-12" db="EMBL/GenBank/DDBJ databases">
        <title>Genome public.</title>
        <authorList>
            <person name="Sun Q."/>
        </authorList>
    </citation>
    <scope>NUCLEOTIDE SEQUENCE</scope>
    <source>
        <strain evidence="1">CCM 8863</strain>
    </source>
</reference>
<evidence type="ECO:0000313" key="2">
    <source>
        <dbReference type="Proteomes" id="UP000645966"/>
    </source>
</evidence>
<dbReference type="EMBL" id="JAEIOS010000011">
    <property type="protein sequence ID" value="MBI8989090.1"/>
    <property type="molecule type" value="Genomic_DNA"/>
</dbReference>
<dbReference type="Pfam" id="PF11248">
    <property type="entry name" value="DUF3046"/>
    <property type="match status" value="1"/>
</dbReference>
<name>A0A934M8G2_9CORY</name>
<gene>
    <name evidence="1" type="ORF">JDV75_04870</name>
</gene>
<accession>A0A934M8G2</accession>
<dbReference type="AlphaFoldDB" id="A0A934M8G2"/>
<protein>
    <submittedName>
        <fullName evidence="1">DUF3046 domain-containing protein</fullName>
    </submittedName>
</protein>
<keyword evidence="2" id="KW-1185">Reference proteome</keyword>
<proteinExistence type="predicted"/>
<sequence>MRLHQFDRLIDAEFGHSHGMWIMRSHVLSRRGRTAAALIEDGMDPREVWWEICRDFEIPEERRLGPDE</sequence>
<dbReference type="RefSeq" id="WP_198738108.1">
    <property type="nucleotide sequence ID" value="NZ_JAEIOS010000011.1"/>
</dbReference>
<evidence type="ECO:0000313" key="1">
    <source>
        <dbReference type="EMBL" id="MBI8989090.1"/>
    </source>
</evidence>
<organism evidence="1 2">
    <name type="scientific">Corynebacterium meridianum</name>
    <dbReference type="NCBI Taxonomy" id="2765363"/>
    <lineage>
        <taxon>Bacteria</taxon>
        <taxon>Bacillati</taxon>
        <taxon>Actinomycetota</taxon>
        <taxon>Actinomycetes</taxon>
        <taxon>Mycobacteriales</taxon>
        <taxon>Corynebacteriaceae</taxon>
        <taxon>Corynebacterium</taxon>
    </lineage>
</organism>
<dbReference type="Proteomes" id="UP000645966">
    <property type="component" value="Unassembled WGS sequence"/>
</dbReference>
<dbReference type="InterPro" id="IPR021408">
    <property type="entry name" value="DUF3046"/>
</dbReference>
<comment type="caution">
    <text evidence="1">The sequence shown here is derived from an EMBL/GenBank/DDBJ whole genome shotgun (WGS) entry which is preliminary data.</text>
</comment>